<dbReference type="Pfam" id="PF06985">
    <property type="entry name" value="HET"/>
    <property type="match status" value="1"/>
</dbReference>
<dbReference type="AlphaFoldDB" id="A0A9P4K6G0"/>
<dbReference type="OrthoDB" id="2958217at2759"/>
<protein>
    <recommendedName>
        <fullName evidence="1">Heterokaryon incompatibility domain-containing protein</fullName>
    </recommendedName>
</protein>
<dbReference type="PANTHER" id="PTHR33112">
    <property type="entry name" value="DOMAIN PROTEIN, PUTATIVE-RELATED"/>
    <property type="match status" value="1"/>
</dbReference>
<dbReference type="InterPro" id="IPR010730">
    <property type="entry name" value="HET"/>
</dbReference>
<name>A0A9P4K6G0_9PLEO</name>
<organism evidence="2 3">
    <name type="scientific">Lojkania enalia</name>
    <dbReference type="NCBI Taxonomy" id="147567"/>
    <lineage>
        <taxon>Eukaryota</taxon>
        <taxon>Fungi</taxon>
        <taxon>Dikarya</taxon>
        <taxon>Ascomycota</taxon>
        <taxon>Pezizomycotina</taxon>
        <taxon>Dothideomycetes</taxon>
        <taxon>Pleosporomycetidae</taxon>
        <taxon>Pleosporales</taxon>
        <taxon>Pleosporales incertae sedis</taxon>
        <taxon>Lojkania</taxon>
    </lineage>
</organism>
<dbReference type="PANTHER" id="PTHR33112:SF12">
    <property type="entry name" value="HETEROKARYON INCOMPATIBILITY DOMAIN-CONTAINING PROTEIN"/>
    <property type="match status" value="1"/>
</dbReference>
<reference evidence="3" key="1">
    <citation type="journal article" date="2020" name="Stud. Mycol.">
        <title>101 Dothideomycetes genomes: A test case for predicting lifestyles and emergence of pathogens.</title>
        <authorList>
            <person name="Haridas S."/>
            <person name="Albert R."/>
            <person name="Binder M."/>
            <person name="Bloem J."/>
            <person name="LaButti K."/>
            <person name="Salamov A."/>
            <person name="Andreopoulos B."/>
            <person name="Baker S."/>
            <person name="Barry K."/>
            <person name="Bills G."/>
            <person name="Bluhm B."/>
            <person name="Cannon C."/>
            <person name="Castanera R."/>
            <person name="Culley D."/>
            <person name="Daum C."/>
            <person name="Ezra D."/>
            <person name="Gonzalez J."/>
            <person name="Henrissat B."/>
            <person name="Kuo A."/>
            <person name="Liang C."/>
            <person name="Lipzen A."/>
            <person name="Lutzoni F."/>
            <person name="Magnuson J."/>
            <person name="Mondo S."/>
            <person name="Nolan M."/>
            <person name="Ohm R."/>
            <person name="Pangilinan J."/>
            <person name="Park H.-J."/>
            <person name="Ramirez L."/>
            <person name="Alfaro M."/>
            <person name="Sun H."/>
            <person name="Tritt A."/>
            <person name="Yoshinaga Y."/>
            <person name="Zwiers L.-H."/>
            <person name="Turgeon B."/>
            <person name="Goodwin S."/>
            <person name="Spatafora J."/>
            <person name="Crous P."/>
            <person name="Grigoriev I."/>
        </authorList>
    </citation>
    <scope>NUCLEOTIDE SEQUENCE [LARGE SCALE GENOMIC DNA]</scope>
    <source>
        <strain evidence="3">CBS 304.66</strain>
    </source>
</reference>
<feature type="non-terminal residue" evidence="2">
    <location>
        <position position="185"/>
    </location>
</feature>
<keyword evidence="3" id="KW-1185">Reference proteome</keyword>
<accession>A0A9P4K6G0</accession>
<comment type="caution">
    <text evidence="2">The sequence shown here is derived from an EMBL/GenBank/DDBJ whole genome shotgun (WGS) entry which is preliminary data.</text>
</comment>
<dbReference type="EMBL" id="ML986683">
    <property type="protein sequence ID" value="KAF2260344.1"/>
    <property type="molecule type" value="Genomic_DNA"/>
</dbReference>
<feature type="domain" description="Heterokaryon incompatibility" evidence="1">
    <location>
        <begin position="77"/>
        <end position="181"/>
    </location>
</feature>
<gene>
    <name evidence="2" type="ORF">CC78DRAFT_473146</name>
</gene>
<dbReference type="Proteomes" id="UP000800093">
    <property type="component" value="Unassembled WGS sequence"/>
</dbReference>
<evidence type="ECO:0000313" key="3">
    <source>
        <dbReference type="Proteomes" id="UP000800093"/>
    </source>
</evidence>
<proteinExistence type="predicted"/>
<evidence type="ECO:0000313" key="2">
    <source>
        <dbReference type="EMBL" id="KAF2260344.1"/>
    </source>
</evidence>
<evidence type="ECO:0000259" key="1">
    <source>
        <dbReference type="Pfam" id="PF06985"/>
    </source>
</evidence>
<sequence>MSELRSSEDLENHRQPDPLVHDCVNYDQINGWIHHCEANHGPRCNNVEYQFEGGVFAQKLVDVIECKVIDAPKNARYFALSYVWGGVTQFHLSSENAVYLSQPRSLLEHIDGIPVAIRDAMSFVRGCNERYVWVDSLCIVQDDKMKKYAQIEQMGAIYNGAIATLVAGTGEDANAPLAGVRPNTR</sequence>